<evidence type="ECO:0000256" key="1">
    <source>
        <dbReference type="ARBA" id="ARBA00004123"/>
    </source>
</evidence>
<proteinExistence type="inferred from homology"/>
<dbReference type="Pfam" id="PF10147">
    <property type="entry name" value="CR6_interact"/>
    <property type="match status" value="1"/>
</dbReference>
<dbReference type="InterPro" id="IPR018472">
    <property type="entry name" value="Ribosomal_mL64"/>
</dbReference>
<dbReference type="RefSeq" id="XP_013780419.1">
    <property type="nucleotide sequence ID" value="XM_013924965.2"/>
</dbReference>
<dbReference type="InterPro" id="IPR043035">
    <property type="entry name" value="Ribosomal_mL64_sf"/>
</dbReference>
<dbReference type="PANTHER" id="PTHR31761:SF1">
    <property type="entry name" value="LARGE RIBOSOMAL SUBUNIT PROTEIN ML64"/>
    <property type="match status" value="1"/>
</dbReference>
<sequence>MYRPNLHRLLINISIPIWNKSNKVFEPYLVGLTSNLRFSSHGLFSSKDPLHLMKTLSITISFSSKYFLRTYTTDEGVNQNPLLSDEIYSENGEIKSELDLKRDKSRLPSRIKQMYIQKEMPILYEDYHYSVRNLRKYYAAFGSSSGLNPGIMWPTKAELKDILEHDSVFHPSLQDMLSKVRHQREKEEREKKLREQEIKNNIAKLDALKKDFYQKQAKKAADAQGQKEKKERMIEEVRQFLGYDIDPKDPKFKEMLEKKEKEEKKAEKEARKKEKQDKMLAKLAQIAESSAQK</sequence>
<dbReference type="Gene3D" id="6.10.280.120">
    <property type="entry name" value="Growth arrest and DNA-damage-inducible proteins-interacting protein 1"/>
    <property type="match status" value="1"/>
</dbReference>
<protein>
    <recommendedName>
        <fullName evidence="11">Large ribosomal subunit protein mL64</fullName>
    </recommendedName>
    <alternativeName>
        <fullName evidence="10">39S ribosomal protein L59, mitochondrial</fullName>
    </alternativeName>
    <alternativeName>
        <fullName evidence="12">Growth arrest and DNA damage-inducible proteins-interacting protein 1</fullName>
    </alternativeName>
</protein>
<reference evidence="16" key="1">
    <citation type="submission" date="2025-08" db="UniProtKB">
        <authorList>
            <consortium name="RefSeq"/>
        </authorList>
    </citation>
    <scope>IDENTIFICATION</scope>
    <source>
        <tissue evidence="16">Muscle</tissue>
    </source>
</reference>
<keyword evidence="4" id="KW-0689">Ribosomal protein</keyword>
<evidence type="ECO:0000256" key="5">
    <source>
        <dbReference type="ARBA" id="ARBA00023054"/>
    </source>
</evidence>
<feature type="compositionally biased region" description="Basic and acidic residues" evidence="14">
    <location>
        <begin position="245"/>
        <end position="280"/>
    </location>
</feature>
<evidence type="ECO:0000256" key="4">
    <source>
        <dbReference type="ARBA" id="ARBA00022980"/>
    </source>
</evidence>
<evidence type="ECO:0000256" key="3">
    <source>
        <dbReference type="ARBA" id="ARBA00005421"/>
    </source>
</evidence>
<evidence type="ECO:0000256" key="14">
    <source>
        <dbReference type="SAM" id="MobiDB-lite"/>
    </source>
</evidence>
<organism evidence="15 16">
    <name type="scientific">Limulus polyphemus</name>
    <name type="common">Atlantic horseshoe crab</name>
    <dbReference type="NCBI Taxonomy" id="6850"/>
    <lineage>
        <taxon>Eukaryota</taxon>
        <taxon>Metazoa</taxon>
        <taxon>Ecdysozoa</taxon>
        <taxon>Arthropoda</taxon>
        <taxon>Chelicerata</taxon>
        <taxon>Merostomata</taxon>
        <taxon>Xiphosura</taxon>
        <taxon>Limulidae</taxon>
        <taxon>Limulus</taxon>
    </lineage>
</organism>
<dbReference type="PANTHER" id="PTHR31761">
    <property type="entry name" value="GROWTH ARREST AND DNA DAMAGE-INDUCIBLE PROTEINS-INTERACTING PROTEIN 1 GADD45GIP1"/>
    <property type="match status" value="1"/>
</dbReference>
<evidence type="ECO:0000256" key="9">
    <source>
        <dbReference type="ARBA" id="ARBA00023306"/>
    </source>
</evidence>
<keyword evidence="6" id="KW-0496">Mitochondrion</keyword>
<name>A0ABM1BEL8_LIMPO</name>
<keyword evidence="5" id="KW-0175">Coiled coil</keyword>
<dbReference type="GeneID" id="106464807"/>
<gene>
    <name evidence="16" type="primary">LOC106464807</name>
</gene>
<comment type="subcellular location">
    <subcellularLocation>
        <location evidence="2">Mitochondrion</location>
    </subcellularLocation>
    <subcellularLocation>
        <location evidence="1">Nucleus</location>
    </subcellularLocation>
</comment>
<evidence type="ECO:0000256" key="7">
    <source>
        <dbReference type="ARBA" id="ARBA00023242"/>
    </source>
</evidence>
<evidence type="ECO:0000313" key="16">
    <source>
        <dbReference type="RefSeq" id="XP_013780419.1"/>
    </source>
</evidence>
<accession>A0ABM1BEL8</accession>
<keyword evidence="7" id="KW-0539">Nucleus</keyword>
<evidence type="ECO:0000256" key="12">
    <source>
        <dbReference type="ARBA" id="ARBA00035485"/>
    </source>
</evidence>
<evidence type="ECO:0000256" key="6">
    <source>
        <dbReference type="ARBA" id="ARBA00023128"/>
    </source>
</evidence>
<keyword evidence="15" id="KW-1185">Reference proteome</keyword>
<evidence type="ECO:0000256" key="13">
    <source>
        <dbReference type="ARBA" id="ARBA00060144"/>
    </source>
</evidence>
<comment type="function">
    <text evidence="13">Acts as a negative regulator of G1 to S cell cycle phase progression by inhibiting cyclin-dependent kinases. Inhibitory effects are additive with GADD45 proteins but also occur in the absence of GADD45 proteins. Acts as a repressor of the orphan nuclear receptor NR4A1 by inhibiting AB domain-mediated transcriptional activity. May be involved in the hormone-mediated regulation of NR4A1 transcriptional activity. May play a role in mitochondrial protein synthesis.</text>
</comment>
<evidence type="ECO:0000256" key="8">
    <source>
        <dbReference type="ARBA" id="ARBA00023274"/>
    </source>
</evidence>
<evidence type="ECO:0000256" key="2">
    <source>
        <dbReference type="ARBA" id="ARBA00004173"/>
    </source>
</evidence>
<keyword evidence="8" id="KW-0687">Ribonucleoprotein</keyword>
<evidence type="ECO:0000256" key="10">
    <source>
        <dbReference type="ARBA" id="ARBA00030700"/>
    </source>
</evidence>
<dbReference type="Proteomes" id="UP000694941">
    <property type="component" value="Unplaced"/>
</dbReference>
<comment type="similarity">
    <text evidence="3">Belongs to the mitochondrion-specific ribosomal protein mL64 family.</text>
</comment>
<feature type="region of interest" description="Disordered" evidence="14">
    <location>
        <begin position="245"/>
        <end position="293"/>
    </location>
</feature>
<keyword evidence="9" id="KW-0131">Cell cycle</keyword>
<evidence type="ECO:0000256" key="11">
    <source>
        <dbReference type="ARBA" id="ARBA00035184"/>
    </source>
</evidence>
<evidence type="ECO:0000313" key="15">
    <source>
        <dbReference type="Proteomes" id="UP000694941"/>
    </source>
</evidence>